<sequence>MKVFPAQVWRNKESLYSLIAGKCNKCGNLFFPYREICNKCGSTSVSKVKLSGRGTLISYTVSYQTRPGFEKTAPEYVGLIRLDEGIEIVAPLTDITGEIKDNSRVEAVIRRLKADSSNGLIEYGIKFRLVEDEHR</sequence>
<proteinExistence type="predicted"/>
<dbReference type="Gene3D" id="6.10.30.10">
    <property type="match status" value="1"/>
</dbReference>
<dbReference type="Pfam" id="PF12172">
    <property type="entry name" value="zf-ChsH2"/>
    <property type="match status" value="1"/>
</dbReference>
<dbReference type="AlphaFoldDB" id="A0A650CSX3"/>
<dbReference type="PANTHER" id="PTHR34075">
    <property type="entry name" value="BLR3430 PROTEIN"/>
    <property type="match status" value="1"/>
</dbReference>
<evidence type="ECO:0000313" key="3">
    <source>
        <dbReference type="EMBL" id="MQL55293.1"/>
    </source>
</evidence>
<dbReference type="Pfam" id="PF01796">
    <property type="entry name" value="OB_ChsH2_C"/>
    <property type="match status" value="1"/>
</dbReference>
<evidence type="ECO:0000259" key="1">
    <source>
        <dbReference type="Pfam" id="PF01796"/>
    </source>
</evidence>
<dbReference type="GO" id="GO:0003677">
    <property type="term" value="F:DNA binding"/>
    <property type="evidence" value="ECO:0007669"/>
    <property type="project" value="UniProtKB-KW"/>
</dbReference>
<evidence type="ECO:0000313" key="6">
    <source>
        <dbReference type="Proteomes" id="UP000474054"/>
    </source>
</evidence>
<reference evidence="4 5" key="2">
    <citation type="submission" date="2019-10" db="EMBL/GenBank/DDBJ databases">
        <title>Genome Sequences from Six Type Strain Members of the Archaeal Family Sulfolobaceae: Acidianus ambivalens, Acidianus infernus, Metallosphaera prunae, Stygiolobus azoricus, Sulfolobus metallicus, and Sulfurisphaera ohwakuensis.</title>
        <authorList>
            <person name="Counts J.A."/>
            <person name="Kelly R.M."/>
        </authorList>
    </citation>
    <scope>NUCLEOTIDE SEQUENCE [LARGE SCALE GENOMIC DNA]</scope>
    <source>
        <strain evidence="4 5">LEI 10</strain>
    </source>
</reference>
<dbReference type="SUPFAM" id="SSF50249">
    <property type="entry name" value="Nucleic acid-binding proteins"/>
    <property type="match status" value="1"/>
</dbReference>
<dbReference type="InterPro" id="IPR012340">
    <property type="entry name" value="NA-bd_OB-fold"/>
</dbReference>
<feature type="domain" description="ChsH2 rubredoxin-like zinc ribbon" evidence="2">
    <location>
        <begin position="16"/>
        <end position="45"/>
    </location>
</feature>
<keyword evidence="4" id="KW-0238">DNA-binding</keyword>
<evidence type="ECO:0000313" key="4">
    <source>
        <dbReference type="EMBL" id="QGR20835.1"/>
    </source>
</evidence>
<reference evidence="3 6" key="1">
    <citation type="submission" date="2019-10" db="EMBL/GenBank/DDBJ databases">
        <title>Comparative genomics of sulfur disproportionating microorganisms.</title>
        <authorList>
            <person name="Ward L.M."/>
            <person name="Bertran E."/>
            <person name="Johnston D."/>
        </authorList>
    </citation>
    <scope>NUCLEOTIDE SEQUENCE [LARGE SCALE GENOMIC DNA]</scope>
    <source>
        <strain evidence="3 6">DSM 3772</strain>
    </source>
</reference>
<dbReference type="RefSeq" id="WP_152940925.1">
    <property type="nucleotide sequence ID" value="NZ_CP045482.1"/>
</dbReference>
<dbReference type="InterPro" id="IPR002878">
    <property type="entry name" value="ChsH2_C"/>
</dbReference>
<dbReference type="EMBL" id="CP045482">
    <property type="protein sequence ID" value="QGR20835.1"/>
    <property type="molecule type" value="Genomic_DNA"/>
</dbReference>
<dbReference type="Proteomes" id="UP000474054">
    <property type="component" value="Unassembled WGS sequence"/>
</dbReference>
<feature type="domain" description="ChsH2 C-terminal OB-fold" evidence="1">
    <location>
        <begin position="48"/>
        <end position="110"/>
    </location>
</feature>
<dbReference type="GeneID" id="42778359"/>
<organism evidence="4 5">
    <name type="scientific">Acidianus ambivalens</name>
    <name type="common">Desulfurolobus ambivalens</name>
    <dbReference type="NCBI Taxonomy" id="2283"/>
    <lineage>
        <taxon>Archaea</taxon>
        <taxon>Thermoproteota</taxon>
        <taxon>Thermoprotei</taxon>
        <taxon>Sulfolobales</taxon>
        <taxon>Sulfolobaceae</taxon>
        <taxon>Acidianus</taxon>
    </lineage>
</organism>
<dbReference type="Proteomes" id="UP000426328">
    <property type="component" value="Chromosome"/>
</dbReference>
<name>A0A650CSX3_ACIAM</name>
<evidence type="ECO:0000313" key="5">
    <source>
        <dbReference type="Proteomes" id="UP000426328"/>
    </source>
</evidence>
<dbReference type="PANTHER" id="PTHR34075:SF5">
    <property type="entry name" value="BLR3430 PROTEIN"/>
    <property type="match status" value="1"/>
</dbReference>
<protein>
    <submittedName>
        <fullName evidence="4">DNA-binding protein</fullName>
    </submittedName>
</protein>
<gene>
    <name evidence="4" type="ORF">D1866_01435</name>
    <name evidence="3" type="ORF">GFB69_05900</name>
</gene>
<dbReference type="InterPro" id="IPR022002">
    <property type="entry name" value="ChsH2_Znr"/>
</dbReference>
<accession>A0A650CSX3</accession>
<dbReference type="InterPro" id="IPR052513">
    <property type="entry name" value="Thioester_dehydratase-like"/>
</dbReference>
<dbReference type="KEGG" id="aamb:D1866_01435"/>
<keyword evidence="5" id="KW-1185">Reference proteome</keyword>
<evidence type="ECO:0000259" key="2">
    <source>
        <dbReference type="Pfam" id="PF12172"/>
    </source>
</evidence>
<dbReference type="EMBL" id="WHYS01000001">
    <property type="protein sequence ID" value="MQL55293.1"/>
    <property type="molecule type" value="Genomic_DNA"/>
</dbReference>